<dbReference type="VEuPathDB" id="CryptoDB:Vbra_16375"/>
<dbReference type="Pfam" id="PF00188">
    <property type="entry name" value="CAP"/>
    <property type="match status" value="1"/>
</dbReference>
<feature type="region of interest" description="Disordered" evidence="1">
    <location>
        <begin position="272"/>
        <end position="354"/>
    </location>
</feature>
<evidence type="ECO:0000313" key="5">
    <source>
        <dbReference type="Proteomes" id="UP000041254"/>
    </source>
</evidence>
<evidence type="ECO:0000256" key="2">
    <source>
        <dbReference type="SAM" id="SignalP"/>
    </source>
</evidence>
<dbReference type="SUPFAM" id="SSF55797">
    <property type="entry name" value="PR-1-like"/>
    <property type="match status" value="1"/>
</dbReference>
<gene>
    <name evidence="4" type="ORF">Vbra_16375</name>
</gene>
<feature type="compositionally biased region" description="Polar residues" evidence="1">
    <location>
        <begin position="304"/>
        <end position="325"/>
    </location>
</feature>
<keyword evidence="2" id="KW-0732">Signal</keyword>
<dbReference type="OrthoDB" id="397260at2759"/>
<accession>A0A0G4FWY9</accession>
<reference evidence="4 5" key="1">
    <citation type="submission" date="2014-11" db="EMBL/GenBank/DDBJ databases">
        <authorList>
            <person name="Zhu J."/>
            <person name="Qi W."/>
            <person name="Song R."/>
        </authorList>
    </citation>
    <scope>NUCLEOTIDE SEQUENCE [LARGE SCALE GENOMIC DNA]</scope>
</reference>
<proteinExistence type="predicted"/>
<name>A0A0G4FWY9_VITBC</name>
<dbReference type="SMART" id="SM00198">
    <property type="entry name" value="SCP"/>
    <property type="match status" value="1"/>
</dbReference>
<dbReference type="Gene3D" id="3.40.33.10">
    <property type="entry name" value="CAP"/>
    <property type="match status" value="1"/>
</dbReference>
<feature type="compositionally biased region" description="Low complexity" evidence="1">
    <location>
        <begin position="234"/>
        <end position="254"/>
    </location>
</feature>
<dbReference type="AlphaFoldDB" id="A0A0G4FWY9"/>
<dbReference type="InParanoid" id="A0A0G4FWY9"/>
<feature type="compositionally biased region" description="Acidic residues" evidence="1">
    <location>
        <begin position="136"/>
        <end position="146"/>
    </location>
</feature>
<dbReference type="InterPro" id="IPR035940">
    <property type="entry name" value="CAP_sf"/>
</dbReference>
<dbReference type="STRING" id="1169540.A0A0G4FWY9"/>
<feature type="compositionally biased region" description="Low complexity" evidence="1">
    <location>
        <begin position="273"/>
        <end position="293"/>
    </location>
</feature>
<feature type="region of interest" description="Disordered" evidence="1">
    <location>
        <begin position="212"/>
        <end position="260"/>
    </location>
</feature>
<evidence type="ECO:0000313" key="4">
    <source>
        <dbReference type="EMBL" id="CEM19307.1"/>
    </source>
</evidence>
<feature type="chain" id="PRO_5005189665" description="SCP domain-containing protein" evidence="2">
    <location>
        <begin position="20"/>
        <end position="577"/>
    </location>
</feature>
<feature type="domain" description="SCP" evidence="3">
    <location>
        <begin position="384"/>
        <end position="559"/>
    </location>
</feature>
<evidence type="ECO:0000259" key="3">
    <source>
        <dbReference type="SMART" id="SM00198"/>
    </source>
</evidence>
<evidence type="ECO:0000256" key="1">
    <source>
        <dbReference type="SAM" id="MobiDB-lite"/>
    </source>
</evidence>
<dbReference type="PANTHER" id="PTHR10334">
    <property type="entry name" value="CYSTEINE-RICH SECRETORY PROTEIN-RELATED"/>
    <property type="match status" value="1"/>
</dbReference>
<dbReference type="Proteomes" id="UP000041254">
    <property type="component" value="Unassembled WGS sequence"/>
</dbReference>
<sequence length="577" mass="62743">MKLLALCLAYAVSVRRAAAMAARNTREIFQHTMAPVSLAEEDAPVSVDVPVGERNITIRWAGPTDTADDADLQENVTADNNIGSGCRQHFPSPLRYKINPGKLSLSHRERLQHLLQHNHFSHPDASPIVLLAADPADDESDAEDSFDTGNATEWKDTDIEETGEADEQGDEGADTSMALQVDSPVRQHLRSHRSHHPVVFLETGSWGPVTVPTNKEIDLPKDTPTIGQRKWTRPTFSPSGSSATSAPTEAPSATMEQEPESKWLNDMRGMMESTTTSAPAAAGKSAPAPTSSGGVDGWLDQWKNWRSTSTAAPSSRGSAKTTPAPSTDGEEEDGEEDDTDTETDTDKKKPSRLGRWLGRITGKEGDEGAKLIGIGDNSTTELSQFAQDILNGHNKLRKGAGLKPVKWSGALAKFMRGHLKTLHQQNSCRMMHSTNQQRTKVGKFQRVGENLYMSWGSQSAKPKGAGVANSWYDEVHCYRYGPIGNSCTTYPNSKCTAETGFPQDPRYVMTGHFTQLMWESVTHIGCAMHGCGKVSGRWSFLAGCVYGSTTKPYGGNMYGQYPFSDKVAAKLKIPACA</sequence>
<protein>
    <recommendedName>
        <fullName evidence="3">SCP domain-containing protein</fullName>
    </recommendedName>
</protein>
<feature type="region of interest" description="Disordered" evidence="1">
    <location>
        <begin position="136"/>
        <end position="173"/>
    </location>
</feature>
<dbReference type="InterPro" id="IPR001283">
    <property type="entry name" value="CRISP-related"/>
</dbReference>
<keyword evidence="5" id="KW-1185">Reference proteome</keyword>
<feature type="compositionally biased region" description="Acidic residues" evidence="1">
    <location>
        <begin position="158"/>
        <end position="173"/>
    </location>
</feature>
<feature type="compositionally biased region" description="Acidic residues" evidence="1">
    <location>
        <begin position="328"/>
        <end position="343"/>
    </location>
</feature>
<dbReference type="EMBL" id="CDMY01000510">
    <property type="protein sequence ID" value="CEM19307.1"/>
    <property type="molecule type" value="Genomic_DNA"/>
</dbReference>
<organism evidence="4 5">
    <name type="scientific">Vitrella brassicaformis (strain CCMP3155)</name>
    <dbReference type="NCBI Taxonomy" id="1169540"/>
    <lineage>
        <taxon>Eukaryota</taxon>
        <taxon>Sar</taxon>
        <taxon>Alveolata</taxon>
        <taxon>Colpodellida</taxon>
        <taxon>Vitrellaceae</taxon>
        <taxon>Vitrella</taxon>
    </lineage>
</organism>
<feature type="signal peptide" evidence="2">
    <location>
        <begin position="1"/>
        <end position="19"/>
    </location>
</feature>
<dbReference type="InterPro" id="IPR014044">
    <property type="entry name" value="CAP_dom"/>
</dbReference>